<accession>A0A1X3D9S8</accession>
<name>A0A1X3D9S8_9NEIS</name>
<dbReference type="Pfam" id="PF03592">
    <property type="entry name" value="Terminase_2"/>
    <property type="match status" value="1"/>
</dbReference>
<sequence length="135" mass="15246">MVNEYGLTDNQEAFAQAFITSKNASEAYRQAYSTKNMKPESVNRMAKKLIDNVKVLSRINKLREEHRERHNMTVDDIIRELEEARQIAKEDGKAAPMVSASMGKAKVLGLIIDKQEIKTLEPPKIVVELTSGQSE</sequence>
<dbReference type="STRING" id="194197.BWD09_07070"/>
<evidence type="ECO:0000313" key="1">
    <source>
        <dbReference type="EMBL" id="OSI16556.1"/>
    </source>
</evidence>
<protein>
    <recommendedName>
        <fullName evidence="3">Terminase small subunit</fullName>
    </recommendedName>
</protein>
<proteinExistence type="predicted"/>
<evidence type="ECO:0000313" key="2">
    <source>
        <dbReference type="Proteomes" id="UP000193118"/>
    </source>
</evidence>
<comment type="caution">
    <text evidence="1">The sequence shown here is derived from an EMBL/GenBank/DDBJ whole genome shotgun (WGS) entry which is preliminary data.</text>
</comment>
<organism evidence="1 2">
    <name type="scientific">Neisseria dentiae</name>
    <dbReference type="NCBI Taxonomy" id="194197"/>
    <lineage>
        <taxon>Bacteria</taxon>
        <taxon>Pseudomonadati</taxon>
        <taxon>Pseudomonadota</taxon>
        <taxon>Betaproteobacteria</taxon>
        <taxon>Neisseriales</taxon>
        <taxon>Neisseriaceae</taxon>
        <taxon>Neisseria</taxon>
    </lineage>
</organism>
<reference evidence="2" key="1">
    <citation type="submission" date="2017-01" db="EMBL/GenBank/DDBJ databases">
        <authorList>
            <person name="Wolfgang W.J."/>
            <person name="Cole J."/>
            <person name="Wroblewski D."/>
            <person name="Mcginnis J."/>
            <person name="Musser K.A."/>
        </authorList>
    </citation>
    <scope>NUCLEOTIDE SEQUENCE [LARGE SCALE GENOMIC DNA]</scope>
    <source>
        <strain evidence="2">DSM 19151</strain>
    </source>
</reference>
<dbReference type="InterPro" id="IPR005335">
    <property type="entry name" value="Terminase_ssu"/>
</dbReference>
<dbReference type="EMBL" id="MTBO01000015">
    <property type="protein sequence ID" value="OSI16556.1"/>
    <property type="molecule type" value="Genomic_DNA"/>
</dbReference>
<keyword evidence="2" id="KW-1185">Reference proteome</keyword>
<dbReference type="Proteomes" id="UP000193118">
    <property type="component" value="Unassembled WGS sequence"/>
</dbReference>
<gene>
    <name evidence="1" type="ORF">BWD09_07070</name>
</gene>
<dbReference type="GO" id="GO:0051276">
    <property type="term" value="P:chromosome organization"/>
    <property type="evidence" value="ECO:0007669"/>
    <property type="project" value="InterPro"/>
</dbReference>
<evidence type="ECO:0008006" key="3">
    <source>
        <dbReference type="Google" id="ProtNLM"/>
    </source>
</evidence>
<dbReference type="InterPro" id="IPR038713">
    <property type="entry name" value="Terminase_Gp1_N_sf"/>
</dbReference>
<dbReference type="Gene3D" id="1.10.10.1400">
    <property type="entry name" value="Terminase, small subunit, N-terminal DNA-binding domain, HTH motif"/>
    <property type="match status" value="1"/>
</dbReference>
<dbReference type="AlphaFoldDB" id="A0A1X3D9S8"/>